<name>A0A2K8UPK5_ACILW</name>
<evidence type="ECO:0000313" key="2">
    <source>
        <dbReference type="EMBL" id="MDP1447955.1"/>
    </source>
</evidence>
<evidence type="ECO:0000313" key="3">
    <source>
        <dbReference type="EMBL" id="MDR6628776.1"/>
    </source>
</evidence>
<dbReference type="AlphaFoldDB" id="A0A2K8UPK5"/>
<reference evidence="4" key="1">
    <citation type="submission" date="2018-10" db="EMBL/GenBank/DDBJ databases">
        <authorList>
            <person name="D'Souza A.W."/>
            <person name="Potter R.F."/>
            <person name="Wallace M."/>
            <person name="Shupe A."/>
            <person name="Patel S."/>
            <person name="Sun S."/>
            <person name="Gul D."/>
            <person name="Kwon J.H."/>
            <person name="Andleeb S."/>
            <person name="Burnham C.-A.D."/>
            <person name="Dantas G."/>
        </authorList>
    </citation>
    <scope>NUCLEOTIDE SEQUENCE</scope>
    <source>
        <strain evidence="4">AL_065</strain>
    </source>
</reference>
<keyword evidence="1" id="KW-1133">Transmembrane helix</keyword>
<dbReference type="Proteomes" id="UP001242129">
    <property type="component" value="Unassembled WGS sequence"/>
</dbReference>
<keyword evidence="1" id="KW-0812">Transmembrane</keyword>
<dbReference type="RefSeq" id="WP_004280617.1">
    <property type="nucleotide sequence ID" value="NZ_BBSQ01000008.1"/>
</dbReference>
<organism evidence="4 5">
    <name type="scientific">Acinetobacter lwoffii</name>
    <dbReference type="NCBI Taxonomy" id="28090"/>
    <lineage>
        <taxon>Bacteria</taxon>
        <taxon>Pseudomonadati</taxon>
        <taxon>Pseudomonadota</taxon>
        <taxon>Gammaproteobacteria</taxon>
        <taxon>Moraxellales</taxon>
        <taxon>Moraxellaceae</taxon>
        <taxon>Acinetobacter</taxon>
    </lineage>
</organism>
<feature type="transmembrane region" description="Helical" evidence="1">
    <location>
        <begin position="64"/>
        <end position="81"/>
    </location>
</feature>
<reference evidence="4" key="2">
    <citation type="journal article" date="2019" name="Nat. Commun.">
        <title>Spatiotemporal dynamics of multidrug resistant bacteria on intensive care unit surfaces.</title>
        <authorList>
            <person name="D'Souza A.W."/>
            <person name="Potter R.F."/>
            <person name="Wallace M."/>
            <person name="Shupe A."/>
            <person name="Patel S."/>
            <person name="Sun X."/>
            <person name="Gul D."/>
            <person name="Kwon J.H."/>
            <person name="Andleeb S."/>
            <person name="Burnham C.D."/>
            <person name="Dantas G."/>
        </authorList>
    </citation>
    <scope>NUCLEOTIDE SEQUENCE</scope>
    <source>
        <strain evidence="4">AL_065</strain>
    </source>
</reference>
<reference evidence="3" key="5">
    <citation type="submission" date="2023-07" db="EMBL/GenBank/DDBJ databases">
        <title>Sorghum-associated microbial communities from plants grown in Nebraska, USA.</title>
        <authorList>
            <person name="Schachtman D."/>
        </authorList>
    </citation>
    <scope>NUCLEOTIDE SEQUENCE</scope>
    <source>
        <strain evidence="3">BE44</strain>
    </source>
</reference>
<sequence length="92" mass="10511">MAGSLARDSDNLVQFQPKENIKLQRLHQISEELEQQSHLFVVILGTVIGAILALFIGYHINTSIMHFILLSILPICLAYFLRKVYIYTLTHS</sequence>
<gene>
    <name evidence="4" type="ORF">EVX74_004525</name>
    <name evidence="3" type="ORF">J2X86_000787</name>
    <name evidence="2" type="ORF">Q8G51_09160</name>
</gene>
<dbReference type="EMBL" id="JAUUUS010000185">
    <property type="protein sequence ID" value="MDP1447955.1"/>
    <property type="molecule type" value="Genomic_DNA"/>
</dbReference>
<proteinExistence type="predicted"/>
<evidence type="ECO:0000313" key="5">
    <source>
        <dbReference type="Proteomes" id="UP000293391"/>
    </source>
</evidence>
<protein>
    <submittedName>
        <fullName evidence="3">F0F1-type ATP synthase assembly protein I</fullName>
    </submittedName>
    <submittedName>
        <fullName evidence="4">FUSC family protein</fullName>
    </submittedName>
</protein>
<reference evidence="2" key="4">
    <citation type="submission" date="2023-07" db="EMBL/GenBank/DDBJ databases">
        <title>Dynamics of blaOXA-23 gene transmission in Acinetobacter spp. from contaminated veterinary surfaces.</title>
        <authorList>
            <person name="Moreira Da Silva J."/>
            <person name="Menezes J."/>
            <person name="Fernandes L."/>
            <person name="Marques C."/>
            <person name="Amaral A."/>
            <person name="Timofte D."/>
            <person name="Pomba C."/>
        </authorList>
    </citation>
    <scope>NUCLEOTIDE SEQUENCE</scope>
    <source>
        <strain evidence="2">CMVB11Z4A1</strain>
    </source>
</reference>
<dbReference type="EMBL" id="JAVDSC010000002">
    <property type="protein sequence ID" value="MDR6628776.1"/>
    <property type="molecule type" value="Genomic_DNA"/>
</dbReference>
<reference evidence="4" key="3">
    <citation type="submission" date="2021-06" db="EMBL/GenBank/DDBJ databases">
        <authorList>
            <person name="Diorio-Toth L."/>
        </authorList>
    </citation>
    <scope>NUCLEOTIDE SEQUENCE</scope>
    <source>
        <strain evidence="4">AL_065</strain>
    </source>
</reference>
<evidence type="ECO:0000256" key="1">
    <source>
        <dbReference type="SAM" id="Phobius"/>
    </source>
</evidence>
<feature type="transmembrane region" description="Helical" evidence="1">
    <location>
        <begin position="39"/>
        <end position="58"/>
    </location>
</feature>
<dbReference type="EMBL" id="CP078045">
    <property type="protein sequence ID" value="QXR08255.1"/>
    <property type="molecule type" value="Genomic_DNA"/>
</dbReference>
<dbReference type="Proteomes" id="UP001262767">
    <property type="component" value="Unassembled WGS sequence"/>
</dbReference>
<evidence type="ECO:0000313" key="4">
    <source>
        <dbReference type="EMBL" id="QXR08255.1"/>
    </source>
</evidence>
<dbReference type="Proteomes" id="UP000293391">
    <property type="component" value="Chromosome"/>
</dbReference>
<accession>A0A2K8UPK5</accession>
<keyword evidence="1" id="KW-0472">Membrane</keyword>